<dbReference type="Gene3D" id="3.30.420.240">
    <property type="match status" value="1"/>
</dbReference>
<reference evidence="1" key="1">
    <citation type="submission" date="2020-05" db="EMBL/GenBank/DDBJ databases">
        <authorList>
            <person name="Chiriac C."/>
            <person name="Salcher M."/>
            <person name="Ghai R."/>
            <person name="Kavagutti S V."/>
        </authorList>
    </citation>
    <scope>NUCLEOTIDE SEQUENCE</scope>
</reference>
<accession>A0A6J7WCI3</accession>
<dbReference type="EMBL" id="LR798229">
    <property type="protein sequence ID" value="CAB5207141.1"/>
    <property type="molecule type" value="Genomic_DNA"/>
</dbReference>
<dbReference type="InterPro" id="IPR027417">
    <property type="entry name" value="P-loop_NTPase"/>
</dbReference>
<organism evidence="1">
    <name type="scientific">uncultured Caudovirales phage</name>
    <dbReference type="NCBI Taxonomy" id="2100421"/>
    <lineage>
        <taxon>Viruses</taxon>
        <taxon>Duplodnaviria</taxon>
        <taxon>Heunggongvirae</taxon>
        <taxon>Uroviricota</taxon>
        <taxon>Caudoviricetes</taxon>
        <taxon>Peduoviridae</taxon>
        <taxon>Maltschvirus</taxon>
        <taxon>Maltschvirus maltsch</taxon>
    </lineage>
</organism>
<name>A0A6J7WCI3_9CAUD</name>
<dbReference type="Gene3D" id="3.40.50.300">
    <property type="entry name" value="P-loop containing nucleotide triphosphate hydrolases"/>
    <property type="match status" value="1"/>
</dbReference>
<protein>
    <submittedName>
        <fullName evidence="1">Uncharacterized protein</fullName>
    </submittedName>
</protein>
<evidence type="ECO:0000313" key="1">
    <source>
        <dbReference type="EMBL" id="CAB5207141.1"/>
    </source>
</evidence>
<proteinExistence type="predicted"/>
<sequence length="448" mass="49772">MLETWYNPATFNEIWLKRHSYWGKQKQVCNAIEAGKKTVLVPSGNATGKSWMSAGLVLWYLATKPGAVVVTTAPTHDQLSNVLWRAIWSAKAKAPIKLFEDRSTRSPLLIENVESGGYAIGLSSATVEAASGHHAENLLVVIDEASGVEDDRISALNSLNPSMVVMIGNPLLPSGVFYERCVRQELDPDENTALVRIRSDETPPVMANVQRSPTGLADLDFLQRSERDYGRGSAWWLSHIEAQFPNSVEGQLFNVDWITRCIYAQPPDERKGQRRMAVDIATGRGGDNAVIMVRDDTGILDISASNTWDVDELARRTVATARQWNVPGPRVVYDSTGVGETFGTLLRNHGLNDTTPFQGGRGSHRKYQNLRAASYWALRRRINPDTSPDIFHIPREFSSRIQKEMLATTFELTSKDQIAITKKEDIIARIGHSPDFVDALAMSFGFSD</sequence>
<gene>
    <name evidence="1" type="ORF">UFOVP184_34</name>
</gene>